<keyword evidence="3 5" id="KW-0547">Nucleotide-binding</keyword>
<evidence type="ECO:0000259" key="6">
    <source>
        <dbReference type="Pfam" id="PF00501"/>
    </source>
</evidence>
<dbReference type="GO" id="GO:0008756">
    <property type="term" value="F:o-succinylbenzoate-CoA ligase activity"/>
    <property type="evidence" value="ECO:0007669"/>
    <property type="project" value="UniProtKB-UniRule"/>
</dbReference>
<dbReference type="GO" id="GO:0009234">
    <property type="term" value="P:menaquinone biosynthetic process"/>
    <property type="evidence" value="ECO:0007669"/>
    <property type="project" value="UniProtKB-UniRule"/>
</dbReference>
<feature type="domain" description="AMP-binding enzyme C-terminal" evidence="7">
    <location>
        <begin position="419"/>
        <end position="495"/>
    </location>
</feature>
<evidence type="ECO:0000256" key="3">
    <source>
        <dbReference type="ARBA" id="ARBA00022741"/>
    </source>
</evidence>
<feature type="domain" description="AMP-dependent synthetase/ligase" evidence="6">
    <location>
        <begin position="13"/>
        <end position="369"/>
    </location>
</feature>
<dbReference type="Proteomes" id="UP000095209">
    <property type="component" value="Unassembled WGS sequence"/>
</dbReference>
<comment type="catalytic activity">
    <reaction evidence="5">
        <text>2-succinylbenzoate + ATP + CoA = 2-succinylbenzoyl-CoA + AMP + diphosphate</text>
        <dbReference type="Rhea" id="RHEA:17009"/>
        <dbReference type="ChEBI" id="CHEBI:18325"/>
        <dbReference type="ChEBI" id="CHEBI:30616"/>
        <dbReference type="ChEBI" id="CHEBI:33019"/>
        <dbReference type="ChEBI" id="CHEBI:57287"/>
        <dbReference type="ChEBI" id="CHEBI:57364"/>
        <dbReference type="ChEBI" id="CHEBI:456215"/>
        <dbReference type="EC" id="6.2.1.26"/>
    </reaction>
</comment>
<organism evidence="8 9">
    <name type="scientific">Bacillus solimangrovi</name>
    <dbReference type="NCBI Taxonomy" id="1305675"/>
    <lineage>
        <taxon>Bacteria</taxon>
        <taxon>Bacillati</taxon>
        <taxon>Bacillota</taxon>
        <taxon>Bacilli</taxon>
        <taxon>Bacillales</taxon>
        <taxon>Bacillaceae</taxon>
        <taxon>Bacillus</taxon>
    </lineage>
</organism>
<dbReference type="Pfam" id="PF00501">
    <property type="entry name" value="AMP-binding"/>
    <property type="match status" value="1"/>
</dbReference>
<dbReference type="InterPro" id="IPR010192">
    <property type="entry name" value="MenE"/>
</dbReference>
<dbReference type="CDD" id="cd17631">
    <property type="entry name" value="FACL_FadD13-like"/>
    <property type="match status" value="1"/>
</dbReference>
<evidence type="ECO:0000313" key="8">
    <source>
        <dbReference type="EMBL" id="OEH91833.1"/>
    </source>
</evidence>
<dbReference type="UniPathway" id="UPA00079"/>
<dbReference type="STRING" id="1305675.BFG57_03595"/>
<dbReference type="NCBIfam" id="NF004837">
    <property type="entry name" value="PRK06187.1"/>
    <property type="match status" value="1"/>
</dbReference>
<dbReference type="InterPro" id="IPR042099">
    <property type="entry name" value="ANL_N_sf"/>
</dbReference>
<dbReference type="AlphaFoldDB" id="A0A1E5LCN1"/>
<evidence type="ECO:0000256" key="1">
    <source>
        <dbReference type="ARBA" id="ARBA00022428"/>
    </source>
</evidence>
<reference evidence="8 9" key="1">
    <citation type="submission" date="2016-08" db="EMBL/GenBank/DDBJ databases">
        <title>Genome of Bacillus solimangrovi GH2-4.</title>
        <authorList>
            <person name="Lim S."/>
            <person name="Kim B.-C."/>
        </authorList>
    </citation>
    <scope>NUCLEOTIDE SEQUENCE [LARGE SCALE GENOMIC DNA]</scope>
    <source>
        <strain evidence="8 9">GH2-4</strain>
    </source>
</reference>
<dbReference type="InterPro" id="IPR020845">
    <property type="entry name" value="AMP-binding_CS"/>
</dbReference>
<proteinExistence type="inferred from homology"/>
<evidence type="ECO:0000256" key="4">
    <source>
        <dbReference type="ARBA" id="ARBA00022840"/>
    </source>
</evidence>
<dbReference type="InterPro" id="IPR000873">
    <property type="entry name" value="AMP-dep_synth/lig_dom"/>
</dbReference>
<comment type="caution">
    <text evidence="8">The sequence shown here is derived from an EMBL/GenBank/DDBJ whole genome shotgun (WGS) entry which is preliminary data.</text>
</comment>
<dbReference type="UniPathway" id="UPA01057">
    <property type="reaction ID" value="UER00166"/>
</dbReference>
<dbReference type="NCBIfam" id="TIGR01923">
    <property type="entry name" value="menE"/>
    <property type="match status" value="1"/>
</dbReference>
<dbReference type="Pfam" id="PF13193">
    <property type="entry name" value="AMP-binding_C"/>
    <property type="match status" value="1"/>
</dbReference>
<dbReference type="InterPro" id="IPR025110">
    <property type="entry name" value="AMP-bd_C"/>
</dbReference>
<name>A0A1E5LCN1_9BACI</name>
<dbReference type="PANTHER" id="PTHR43767">
    <property type="entry name" value="LONG-CHAIN-FATTY-ACID--COA LIGASE"/>
    <property type="match status" value="1"/>
</dbReference>
<comment type="pathway">
    <text evidence="5">Quinol/quinone metabolism; 1,4-dihydroxy-2-naphthoate biosynthesis; 1,4-dihydroxy-2-naphthoate from chorismate: step 5/7.</text>
</comment>
<dbReference type="GO" id="GO:0005524">
    <property type="term" value="F:ATP binding"/>
    <property type="evidence" value="ECO:0007669"/>
    <property type="project" value="UniProtKB-KW"/>
</dbReference>
<dbReference type="EC" id="6.2.1.26" evidence="5"/>
<keyword evidence="2 5" id="KW-0436">Ligase</keyword>
<keyword evidence="1 5" id="KW-0474">Menaquinone biosynthesis</keyword>
<evidence type="ECO:0000313" key="9">
    <source>
        <dbReference type="Proteomes" id="UP000095209"/>
    </source>
</evidence>
<comment type="pathway">
    <text evidence="5">Quinol/quinone metabolism; menaquinone biosynthesis.</text>
</comment>
<dbReference type="InterPro" id="IPR050237">
    <property type="entry name" value="ATP-dep_AMP-bd_enzyme"/>
</dbReference>
<keyword evidence="4 5" id="KW-0067">ATP-binding</keyword>
<dbReference type="RefSeq" id="WP_069718118.1">
    <property type="nucleotide sequence ID" value="NZ_MJEH01000044.1"/>
</dbReference>
<dbReference type="Gene3D" id="3.40.50.12780">
    <property type="entry name" value="N-terminal domain of ligase-like"/>
    <property type="match status" value="1"/>
</dbReference>
<dbReference type="HAMAP" id="MF_00731">
    <property type="entry name" value="MenE"/>
    <property type="match status" value="1"/>
</dbReference>
<comment type="function">
    <text evidence="5">Converts 2-succinylbenzoate (OSB) to 2-succinylbenzoyl-CoA (OSB-CoA).</text>
</comment>
<protein>
    <recommendedName>
        <fullName evidence="5">2-succinylbenzoate--CoA ligase</fullName>
        <ecNumber evidence="5">6.2.1.26</ecNumber>
    </recommendedName>
    <alternativeName>
        <fullName evidence="5">o-succinylbenzoyl-CoA synthetase</fullName>
        <shortName evidence="5">OSB-CoA synthetase</shortName>
    </alternativeName>
</protein>
<dbReference type="FunFam" id="3.30.300.30:FF:000008">
    <property type="entry name" value="2,3-dihydroxybenzoate-AMP ligase"/>
    <property type="match status" value="1"/>
</dbReference>
<dbReference type="PROSITE" id="PS00455">
    <property type="entry name" value="AMP_BINDING"/>
    <property type="match status" value="1"/>
</dbReference>
<evidence type="ECO:0000259" key="7">
    <source>
        <dbReference type="Pfam" id="PF13193"/>
    </source>
</evidence>
<dbReference type="InterPro" id="IPR045851">
    <property type="entry name" value="AMP-bd_C_sf"/>
</dbReference>
<dbReference type="OrthoDB" id="9757771at2"/>
<sequence length="508" mass="57562">MDKGIGSWIVYHSQQRPEKIALKYKDKQFTYQQFNSRVNKLANSLMELGIRHGDRVNVLLFNSNELMETLFACAKIGAIFVPVNYRLSAEEVEYILKDSSCQCFIYDNRLSNVVEVAVKNVTTINHVIQVGDTRTQDYIVYESLIEENSDQEPQFELEEDDVHMMMYTSGTTGKPKGVMLTHGNTQWNAVNAIQYLSLSHRDVSLTVAPLFHIGGMNIFATPILYKGGTVILQDVFQPDEVLREIEKHSVTTLFLVPAMWMALMHSPALNKTDLSSLRINIAGGSPCPLIVIEFFQKLNVPFYEGFGLTETAPFVCLLDEEDVKRKNGSVGKTPMHTQVRIVNQHDEDVSDGEVGELLVKGPNVFKGYWNKPSETKKVLKDGWFYTGDLAMMDDEGFIYIVDRKKDMIISGGENIYPAEIEQVLYKHPNVKDVAVVGLVDGKWGEIPKAYVVLHDSERLITIDEVQKHCEGKLAKYKIPNHLEFLDILPRNATGKILKTKLRNIPVRK</sequence>
<keyword evidence="9" id="KW-1185">Reference proteome</keyword>
<dbReference type="EMBL" id="MJEH01000044">
    <property type="protein sequence ID" value="OEH91833.1"/>
    <property type="molecule type" value="Genomic_DNA"/>
</dbReference>
<dbReference type="Gene3D" id="3.30.300.30">
    <property type="match status" value="1"/>
</dbReference>
<evidence type="ECO:0000256" key="2">
    <source>
        <dbReference type="ARBA" id="ARBA00022598"/>
    </source>
</evidence>
<evidence type="ECO:0000256" key="5">
    <source>
        <dbReference type="HAMAP-Rule" id="MF_00731"/>
    </source>
</evidence>
<accession>A0A1E5LCN1</accession>
<dbReference type="SUPFAM" id="SSF56801">
    <property type="entry name" value="Acetyl-CoA synthetase-like"/>
    <property type="match status" value="1"/>
</dbReference>
<dbReference type="PANTHER" id="PTHR43767:SF1">
    <property type="entry name" value="NONRIBOSOMAL PEPTIDE SYNTHASE PES1 (EUROFUNG)-RELATED"/>
    <property type="match status" value="1"/>
</dbReference>
<comment type="similarity">
    <text evidence="5">Belongs to the ATP-dependent AMP-binding enzyme family. MenE subfamily.</text>
</comment>
<gene>
    <name evidence="5" type="primary">menE</name>
    <name evidence="8" type="ORF">BFG57_03595</name>
</gene>